<sequence length="354" mass="38508">MDQPRIKILLTGATGYLGGSVLTSLIQSANPVVKNLKISALVRGATQAELLAGQTIRPILFSGFEDIEALTKAASEHDAVINCASGFATGAAEALILGLGERRKLTGQEVFMIHTSGTSNISDRPISKKYVETRSFDDATDNIFEYLVERQSLEVYEQRTTDLAVAKRAKETGVKVYTIMAPPIYGIGTGKFNRLSTQIPMLAKIAIQARRSLYIGDGLGVKDYVHVVDLAKFYGLLLGKVLENGRAVPYGERGIFFASTGSFRWKDLAKDLAQVGYDLGKLDSPEPRSITIDEALALGIAATEQRAELVFASNSRGRASVANSLGWTPKKTETDWKNNLKDDFVAVIRSLDQK</sequence>
<dbReference type="AlphaFoldDB" id="A0A9P9INY6"/>
<feature type="domain" description="NAD-dependent epimerase/dehydratase" evidence="1">
    <location>
        <begin position="159"/>
        <end position="240"/>
    </location>
</feature>
<evidence type="ECO:0000313" key="2">
    <source>
        <dbReference type="EMBL" id="KAH7125990.1"/>
    </source>
</evidence>
<dbReference type="GO" id="GO:0005737">
    <property type="term" value="C:cytoplasm"/>
    <property type="evidence" value="ECO:0007669"/>
    <property type="project" value="TreeGrafter"/>
</dbReference>
<dbReference type="EMBL" id="JAGMUV010000020">
    <property type="protein sequence ID" value="KAH7125990.1"/>
    <property type="molecule type" value="Genomic_DNA"/>
</dbReference>
<dbReference type="GO" id="GO:0004029">
    <property type="term" value="F:aldehyde dehydrogenase (NAD+) activity"/>
    <property type="evidence" value="ECO:0007669"/>
    <property type="project" value="TreeGrafter"/>
</dbReference>
<dbReference type="Gene3D" id="3.40.50.720">
    <property type="entry name" value="NAD(P)-binding Rossmann-like Domain"/>
    <property type="match status" value="2"/>
</dbReference>
<dbReference type="SUPFAM" id="SSF51735">
    <property type="entry name" value="NAD(P)-binding Rossmann-fold domains"/>
    <property type="match status" value="1"/>
</dbReference>
<dbReference type="InterPro" id="IPR051783">
    <property type="entry name" value="NAD(P)-dependent_oxidoreduct"/>
</dbReference>
<evidence type="ECO:0000313" key="3">
    <source>
        <dbReference type="Proteomes" id="UP000738349"/>
    </source>
</evidence>
<dbReference type="Pfam" id="PF01370">
    <property type="entry name" value="Epimerase"/>
    <property type="match status" value="1"/>
</dbReference>
<dbReference type="Gene3D" id="3.90.25.10">
    <property type="entry name" value="UDP-galactose 4-epimerase, domain 1"/>
    <property type="match status" value="1"/>
</dbReference>
<dbReference type="PANTHER" id="PTHR48079">
    <property type="entry name" value="PROTEIN YEEZ"/>
    <property type="match status" value="1"/>
</dbReference>
<dbReference type="Proteomes" id="UP000738349">
    <property type="component" value="Unassembled WGS sequence"/>
</dbReference>
<keyword evidence="3" id="KW-1185">Reference proteome</keyword>
<gene>
    <name evidence="2" type="ORF">EDB81DRAFT_810252</name>
</gene>
<proteinExistence type="predicted"/>
<protein>
    <recommendedName>
        <fullName evidence="1">NAD-dependent epimerase/dehydratase domain-containing protein</fullName>
    </recommendedName>
</protein>
<reference evidence="2" key="1">
    <citation type="journal article" date="2021" name="Nat. Commun.">
        <title>Genetic determinants of endophytism in the Arabidopsis root mycobiome.</title>
        <authorList>
            <person name="Mesny F."/>
            <person name="Miyauchi S."/>
            <person name="Thiergart T."/>
            <person name="Pickel B."/>
            <person name="Atanasova L."/>
            <person name="Karlsson M."/>
            <person name="Huettel B."/>
            <person name="Barry K.W."/>
            <person name="Haridas S."/>
            <person name="Chen C."/>
            <person name="Bauer D."/>
            <person name="Andreopoulos W."/>
            <person name="Pangilinan J."/>
            <person name="LaButti K."/>
            <person name="Riley R."/>
            <person name="Lipzen A."/>
            <person name="Clum A."/>
            <person name="Drula E."/>
            <person name="Henrissat B."/>
            <person name="Kohler A."/>
            <person name="Grigoriev I.V."/>
            <person name="Martin F.M."/>
            <person name="Hacquard S."/>
        </authorList>
    </citation>
    <scope>NUCLEOTIDE SEQUENCE</scope>
    <source>
        <strain evidence="2">MPI-CAGE-AT-0147</strain>
    </source>
</reference>
<comment type="caution">
    <text evidence="2">The sequence shown here is derived from an EMBL/GenBank/DDBJ whole genome shotgun (WGS) entry which is preliminary data.</text>
</comment>
<evidence type="ECO:0000259" key="1">
    <source>
        <dbReference type="Pfam" id="PF01370"/>
    </source>
</evidence>
<dbReference type="PANTHER" id="PTHR48079:SF6">
    <property type="entry name" value="NAD(P)-BINDING DOMAIN-CONTAINING PROTEIN-RELATED"/>
    <property type="match status" value="1"/>
</dbReference>
<name>A0A9P9INY6_9HYPO</name>
<dbReference type="OrthoDB" id="10262413at2759"/>
<dbReference type="InterPro" id="IPR036291">
    <property type="entry name" value="NAD(P)-bd_dom_sf"/>
</dbReference>
<dbReference type="InterPro" id="IPR001509">
    <property type="entry name" value="Epimerase_deHydtase"/>
</dbReference>
<accession>A0A9P9INY6</accession>
<organism evidence="2 3">
    <name type="scientific">Dactylonectria macrodidyma</name>
    <dbReference type="NCBI Taxonomy" id="307937"/>
    <lineage>
        <taxon>Eukaryota</taxon>
        <taxon>Fungi</taxon>
        <taxon>Dikarya</taxon>
        <taxon>Ascomycota</taxon>
        <taxon>Pezizomycotina</taxon>
        <taxon>Sordariomycetes</taxon>
        <taxon>Hypocreomycetidae</taxon>
        <taxon>Hypocreales</taxon>
        <taxon>Nectriaceae</taxon>
        <taxon>Dactylonectria</taxon>
    </lineage>
</organism>